<dbReference type="InterPro" id="IPR012001">
    <property type="entry name" value="Thiamin_PyroP_enz_TPP-bd_dom"/>
</dbReference>
<reference evidence="7 8" key="1">
    <citation type="submission" date="2021-03" db="EMBL/GenBank/DDBJ databases">
        <title>Antimicrobial resistance genes in bacteria isolated from Japanese honey, and their potential for conferring macrolide and lincosamide resistance in the American foulbrood pathogen Paenibacillus larvae.</title>
        <authorList>
            <person name="Okamoto M."/>
            <person name="Kumagai M."/>
            <person name="Kanamori H."/>
            <person name="Takamatsu D."/>
        </authorList>
    </citation>
    <scope>NUCLEOTIDE SEQUENCE [LARGE SCALE GENOMIC DNA]</scope>
    <source>
        <strain evidence="7 8">J8TS2</strain>
    </source>
</reference>
<protein>
    <submittedName>
        <fullName evidence="7">Acetolactate synthase</fullName>
    </submittedName>
</protein>
<dbReference type="PANTHER" id="PTHR18968:SF129">
    <property type="entry name" value="ACETOLACTATE SYNTHASE"/>
    <property type="match status" value="1"/>
</dbReference>
<dbReference type="InterPro" id="IPR000399">
    <property type="entry name" value="TPP-bd_CS"/>
</dbReference>
<gene>
    <name evidence="7" type="primary">ilvB_1</name>
    <name evidence="7" type="ORF">J8TS2_35170</name>
</gene>
<name>A0ABQ4KMN5_9BACI</name>
<dbReference type="SUPFAM" id="SSF52467">
    <property type="entry name" value="DHS-like NAD/FAD-binding domain"/>
    <property type="match status" value="1"/>
</dbReference>
<proteinExistence type="inferred from homology"/>
<organism evidence="7 8">
    <name type="scientific">Lederbergia ruris</name>
    <dbReference type="NCBI Taxonomy" id="217495"/>
    <lineage>
        <taxon>Bacteria</taxon>
        <taxon>Bacillati</taxon>
        <taxon>Bacillota</taxon>
        <taxon>Bacilli</taxon>
        <taxon>Bacillales</taxon>
        <taxon>Bacillaceae</taxon>
        <taxon>Lederbergia</taxon>
    </lineage>
</organism>
<comment type="similarity">
    <text evidence="1 3">Belongs to the TPP enzyme family.</text>
</comment>
<evidence type="ECO:0000256" key="2">
    <source>
        <dbReference type="ARBA" id="ARBA00023052"/>
    </source>
</evidence>
<evidence type="ECO:0000256" key="1">
    <source>
        <dbReference type="ARBA" id="ARBA00007812"/>
    </source>
</evidence>
<dbReference type="CDD" id="cd07035">
    <property type="entry name" value="TPP_PYR_POX_like"/>
    <property type="match status" value="1"/>
</dbReference>
<keyword evidence="8" id="KW-1185">Reference proteome</keyword>
<dbReference type="InterPro" id="IPR011766">
    <property type="entry name" value="TPP_enzyme_TPP-bd"/>
</dbReference>
<dbReference type="PANTHER" id="PTHR18968">
    <property type="entry name" value="THIAMINE PYROPHOSPHATE ENZYMES"/>
    <property type="match status" value="1"/>
</dbReference>
<dbReference type="SUPFAM" id="SSF52518">
    <property type="entry name" value="Thiamin diphosphate-binding fold (THDP-binding)"/>
    <property type="match status" value="2"/>
</dbReference>
<evidence type="ECO:0000259" key="5">
    <source>
        <dbReference type="Pfam" id="PF02775"/>
    </source>
</evidence>
<evidence type="ECO:0000256" key="3">
    <source>
        <dbReference type="RuleBase" id="RU362132"/>
    </source>
</evidence>
<dbReference type="EMBL" id="BORB01000038">
    <property type="protein sequence ID" value="GIN59198.1"/>
    <property type="molecule type" value="Genomic_DNA"/>
</dbReference>
<dbReference type="Pfam" id="PF02776">
    <property type="entry name" value="TPP_enzyme_N"/>
    <property type="match status" value="1"/>
</dbReference>
<comment type="caution">
    <text evidence="7">The sequence shown here is derived from an EMBL/GenBank/DDBJ whole genome shotgun (WGS) entry which is preliminary data.</text>
</comment>
<dbReference type="Pfam" id="PF02775">
    <property type="entry name" value="TPP_enzyme_C"/>
    <property type="match status" value="1"/>
</dbReference>
<feature type="domain" description="Thiamine pyrophosphate enzyme central" evidence="4">
    <location>
        <begin position="186"/>
        <end position="319"/>
    </location>
</feature>
<evidence type="ECO:0000313" key="8">
    <source>
        <dbReference type="Proteomes" id="UP000679950"/>
    </source>
</evidence>
<dbReference type="Gene3D" id="3.40.50.1220">
    <property type="entry name" value="TPP-binding domain"/>
    <property type="match status" value="1"/>
</dbReference>
<dbReference type="NCBIfam" id="NF006187">
    <property type="entry name" value="PRK08322.1"/>
    <property type="match status" value="1"/>
</dbReference>
<keyword evidence="2 3" id="KW-0786">Thiamine pyrophosphate</keyword>
<evidence type="ECO:0000313" key="7">
    <source>
        <dbReference type="EMBL" id="GIN59198.1"/>
    </source>
</evidence>
<sequence>MKATDVLVQCLENEGVEYVFGIPGTEILDLVHSLSKSNIQFILVRHEQGAAFMADLYGRLSKKPGVCLATLGPGATNLLTGISSAQLDHSPVIALVGQVSSEKQHPESHQYLNLTEIYEPATKWSTQIKSAQMIPVTIRKAFRTAMMEKPGAVLLALPENLATEMIAGQPLALSQIPPSLPVQKAIQTAHSIIQDYMKPFILIGNGVIRENAMEELRIFIDALQSPVAHSFMAKGILPKNHPSNYFTFGFSENDKVLAGIAEADLLIVIGFDFVEQLPQKWNGGKTPVIHIDTLPAEINEYYPAEIELTGNIKQILHALNQLKMPPKSWVPQGNLKEKIKTSYQIRDHQGESNRLPLTTENILLMIEELVPDQSIIISDVGAHKLSIARTYQPKQPDKLIISNGLASMGIALPGAIGAKLACPEDPVICITGDGGALMNFAEIETAKRLGVSFIMIVLNDSVLKLEEMKMEKMFESSEGVSFQNPDFTQLAEGYGIKCGRAHNLRQFEEHLREALLVQSQGEIMLIDVLLPSSP</sequence>
<dbReference type="PROSITE" id="PS00187">
    <property type="entry name" value="TPP_ENZYMES"/>
    <property type="match status" value="1"/>
</dbReference>
<dbReference type="InterPro" id="IPR029061">
    <property type="entry name" value="THDP-binding"/>
</dbReference>
<feature type="domain" description="Thiamine pyrophosphate enzyme TPP-binding" evidence="5">
    <location>
        <begin position="379"/>
        <end position="528"/>
    </location>
</feature>
<evidence type="ECO:0000259" key="4">
    <source>
        <dbReference type="Pfam" id="PF00205"/>
    </source>
</evidence>
<dbReference type="Proteomes" id="UP000679950">
    <property type="component" value="Unassembled WGS sequence"/>
</dbReference>
<dbReference type="RefSeq" id="WP_158322484.1">
    <property type="nucleotide sequence ID" value="NZ_BORB01000038.1"/>
</dbReference>
<dbReference type="InterPro" id="IPR012000">
    <property type="entry name" value="Thiamin_PyroP_enz_cen_dom"/>
</dbReference>
<dbReference type="Gene3D" id="3.40.50.970">
    <property type="match status" value="2"/>
</dbReference>
<dbReference type="Pfam" id="PF00205">
    <property type="entry name" value="TPP_enzyme_M"/>
    <property type="match status" value="1"/>
</dbReference>
<dbReference type="InterPro" id="IPR029035">
    <property type="entry name" value="DHS-like_NAD/FAD-binding_dom"/>
</dbReference>
<accession>A0ABQ4KMN5</accession>
<evidence type="ECO:0000259" key="6">
    <source>
        <dbReference type="Pfam" id="PF02776"/>
    </source>
</evidence>
<feature type="domain" description="Thiamine pyrophosphate enzyme N-terminal TPP-binding" evidence="6">
    <location>
        <begin position="1"/>
        <end position="110"/>
    </location>
</feature>
<dbReference type="InterPro" id="IPR045229">
    <property type="entry name" value="TPP_enz"/>
</dbReference>